<feature type="region of interest" description="Disordered" evidence="1">
    <location>
        <begin position="1"/>
        <end position="65"/>
    </location>
</feature>
<protein>
    <submittedName>
        <fullName evidence="2">Uncharacterized protein</fullName>
    </submittedName>
</protein>
<feature type="compositionally biased region" description="Acidic residues" evidence="1">
    <location>
        <begin position="20"/>
        <end position="29"/>
    </location>
</feature>
<dbReference type="Proteomes" id="UP000324222">
    <property type="component" value="Unassembled WGS sequence"/>
</dbReference>
<sequence length="65" mass="7039">MASSLSSLRDSEGELALLDELQDSEDNESQSEGLISDSHKEYLPENDSEASSSQEESDGSSKDEN</sequence>
<accession>A0A5B7FG15</accession>
<comment type="caution">
    <text evidence="2">The sequence shown here is derived from an EMBL/GenBank/DDBJ whole genome shotgun (WGS) entry which is preliminary data.</text>
</comment>
<dbReference type="EMBL" id="VSRR010006294">
    <property type="protein sequence ID" value="MPC44467.1"/>
    <property type="molecule type" value="Genomic_DNA"/>
</dbReference>
<name>A0A5B7FG15_PORTR</name>
<gene>
    <name evidence="2" type="ORF">E2C01_038140</name>
</gene>
<evidence type="ECO:0000313" key="2">
    <source>
        <dbReference type="EMBL" id="MPC44467.1"/>
    </source>
</evidence>
<keyword evidence="3" id="KW-1185">Reference proteome</keyword>
<organism evidence="2 3">
    <name type="scientific">Portunus trituberculatus</name>
    <name type="common">Swimming crab</name>
    <name type="synonym">Neptunus trituberculatus</name>
    <dbReference type="NCBI Taxonomy" id="210409"/>
    <lineage>
        <taxon>Eukaryota</taxon>
        <taxon>Metazoa</taxon>
        <taxon>Ecdysozoa</taxon>
        <taxon>Arthropoda</taxon>
        <taxon>Crustacea</taxon>
        <taxon>Multicrustacea</taxon>
        <taxon>Malacostraca</taxon>
        <taxon>Eumalacostraca</taxon>
        <taxon>Eucarida</taxon>
        <taxon>Decapoda</taxon>
        <taxon>Pleocyemata</taxon>
        <taxon>Brachyura</taxon>
        <taxon>Eubrachyura</taxon>
        <taxon>Portunoidea</taxon>
        <taxon>Portunidae</taxon>
        <taxon>Portuninae</taxon>
        <taxon>Portunus</taxon>
    </lineage>
</organism>
<dbReference type="AlphaFoldDB" id="A0A5B7FG15"/>
<evidence type="ECO:0000256" key="1">
    <source>
        <dbReference type="SAM" id="MobiDB-lite"/>
    </source>
</evidence>
<reference evidence="2 3" key="1">
    <citation type="submission" date="2019-05" db="EMBL/GenBank/DDBJ databases">
        <title>Another draft genome of Portunus trituberculatus and its Hox gene families provides insights of decapod evolution.</title>
        <authorList>
            <person name="Jeong J.-H."/>
            <person name="Song I."/>
            <person name="Kim S."/>
            <person name="Choi T."/>
            <person name="Kim D."/>
            <person name="Ryu S."/>
            <person name="Kim W."/>
        </authorList>
    </citation>
    <scope>NUCLEOTIDE SEQUENCE [LARGE SCALE GENOMIC DNA]</scope>
    <source>
        <tissue evidence="2">Muscle</tissue>
    </source>
</reference>
<evidence type="ECO:0000313" key="3">
    <source>
        <dbReference type="Proteomes" id="UP000324222"/>
    </source>
</evidence>
<proteinExistence type="predicted"/>